<dbReference type="RefSeq" id="WP_106500955.1">
    <property type="nucleotide sequence ID" value="NZ_PXVC01000110.1"/>
</dbReference>
<evidence type="ECO:0000256" key="2">
    <source>
        <dbReference type="ARBA" id="ARBA00022649"/>
    </source>
</evidence>
<dbReference type="InterPro" id="IPR022789">
    <property type="entry name" value="ParD"/>
</dbReference>
<dbReference type="AlphaFoldDB" id="A0A2P7EBA7"/>
<dbReference type="Proteomes" id="UP000240206">
    <property type="component" value="Unassembled WGS sequence"/>
</dbReference>
<dbReference type="EMBL" id="PXVC01000110">
    <property type="protein sequence ID" value="PSI00512.1"/>
    <property type="molecule type" value="Genomic_DNA"/>
</dbReference>
<dbReference type="InterPro" id="IPR038296">
    <property type="entry name" value="ParD_sf"/>
</dbReference>
<name>A0A2P7EBA7_9SYNE</name>
<dbReference type="Pfam" id="PF03693">
    <property type="entry name" value="ParD_antitoxin"/>
    <property type="match status" value="1"/>
</dbReference>
<comment type="similarity">
    <text evidence="1">Belongs to the ParD antitoxin family.</text>
</comment>
<keyword evidence="2" id="KW-1277">Toxin-antitoxin system</keyword>
<dbReference type="InterPro" id="IPR010985">
    <property type="entry name" value="Ribbon_hlx_hlx"/>
</dbReference>
<dbReference type="PANTHER" id="PTHR36582:SF2">
    <property type="entry name" value="ANTITOXIN PARD"/>
    <property type="match status" value="1"/>
</dbReference>
<keyword evidence="4" id="KW-1185">Reference proteome</keyword>
<sequence length="89" mass="9821">MPSSYVVGSHFEQFIKNQISGGRYASASEVVRDALRLLEHEEQCREAALVALQADVRIGLESGTGQSAETVFQRLEQKYSNHASVLVEP</sequence>
<dbReference type="SUPFAM" id="SSF47598">
    <property type="entry name" value="Ribbon-helix-helix"/>
    <property type="match status" value="1"/>
</dbReference>
<proteinExistence type="inferred from homology"/>
<evidence type="ECO:0000256" key="1">
    <source>
        <dbReference type="ARBA" id="ARBA00008580"/>
    </source>
</evidence>
<comment type="caution">
    <text evidence="3">The sequence shown here is derived from an EMBL/GenBank/DDBJ whole genome shotgun (WGS) entry which is preliminary data.</text>
</comment>
<accession>A0A2P7EBA7</accession>
<dbReference type="NCBIfam" id="TIGR02606">
    <property type="entry name" value="antidote_CC2985"/>
    <property type="match status" value="1"/>
</dbReference>
<reference evidence="4" key="1">
    <citation type="submission" date="2018-03" db="EMBL/GenBank/DDBJ databases">
        <title>Ecological and genomic features of two cosmopolitan and abundant freshwater picocyanobacteria.</title>
        <authorList>
            <person name="Cabello-Yeves P.J."/>
            <person name="Picazo A."/>
            <person name="Camacho A."/>
            <person name="Callieri C."/>
            <person name="Rosselli R."/>
            <person name="Roda-Garcia J."/>
            <person name="Coutinho F.H."/>
            <person name="Rodriguez-Valera F."/>
        </authorList>
    </citation>
    <scope>NUCLEOTIDE SEQUENCE [LARGE SCALE GENOMIC DNA]</scope>
    <source>
        <strain evidence="4">Tous</strain>
    </source>
</reference>
<dbReference type="Gene3D" id="6.10.10.120">
    <property type="entry name" value="Antitoxin ParD1-like"/>
    <property type="match status" value="1"/>
</dbReference>
<dbReference type="GO" id="GO:0006355">
    <property type="term" value="P:regulation of DNA-templated transcription"/>
    <property type="evidence" value="ECO:0007669"/>
    <property type="project" value="InterPro"/>
</dbReference>
<dbReference type="PANTHER" id="PTHR36582">
    <property type="entry name" value="ANTITOXIN PARD"/>
    <property type="match status" value="1"/>
</dbReference>
<evidence type="ECO:0000313" key="4">
    <source>
        <dbReference type="Proteomes" id="UP000240206"/>
    </source>
</evidence>
<gene>
    <name evidence="3" type="ORF">C7K08_12735</name>
</gene>
<protein>
    <submittedName>
        <fullName evidence="3">Type II toxin-antitoxin system ParD family antitoxin</fullName>
    </submittedName>
</protein>
<evidence type="ECO:0000313" key="3">
    <source>
        <dbReference type="EMBL" id="PSI00512.1"/>
    </source>
</evidence>
<organism evidence="3 4">
    <name type="scientific">Synechococcus lacustris str. Tous</name>
    <dbReference type="NCBI Taxonomy" id="1910958"/>
    <lineage>
        <taxon>Bacteria</taxon>
        <taxon>Bacillati</taxon>
        <taxon>Cyanobacteriota</taxon>
        <taxon>Cyanophyceae</taxon>
        <taxon>Synechococcales</taxon>
        <taxon>Synechococcaceae</taxon>
        <taxon>Synechococcus</taxon>
    </lineage>
</organism>